<reference evidence="9 10" key="1">
    <citation type="submission" date="2024-10" db="EMBL/GenBank/DDBJ databases">
        <title>Updated reference genomes for cyclostephanoid diatoms.</title>
        <authorList>
            <person name="Roberts W.R."/>
            <person name="Alverson A.J."/>
        </authorList>
    </citation>
    <scope>NUCLEOTIDE SEQUENCE [LARGE SCALE GENOMIC DNA]</scope>
    <source>
        <strain evidence="9 10">AJA010-31</strain>
    </source>
</reference>
<evidence type="ECO:0000256" key="6">
    <source>
        <dbReference type="ARBA" id="ARBA00023034"/>
    </source>
</evidence>
<organism evidence="9 10">
    <name type="scientific">Cyclotella atomus</name>
    <dbReference type="NCBI Taxonomy" id="382360"/>
    <lineage>
        <taxon>Eukaryota</taxon>
        <taxon>Sar</taxon>
        <taxon>Stramenopiles</taxon>
        <taxon>Ochrophyta</taxon>
        <taxon>Bacillariophyta</taxon>
        <taxon>Coscinodiscophyceae</taxon>
        <taxon>Thalassiosirophycidae</taxon>
        <taxon>Stephanodiscales</taxon>
        <taxon>Stephanodiscaceae</taxon>
        <taxon>Cyclotella</taxon>
    </lineage>
</organism>
<accession>A0ABD3NUG4</accession>
<dbReference type="PANTHER" id="PTHR21131:SF0">
    <property type="entry name" value="GEO10195P1-RELATED"/>
    <property type="match status" value="1"/>
</dbReference>
<dbReference type="CDD" id="cd14856">
    <property type="entry name" value="TRAPPC4_synbindin"/>
    <property type="match status" value="1"/>
</dbReference>
<evidence type="ECO:0000313" key="9">
    <source>
        <dbReference type="EMBL" id="KAL3778957.1"/>
    </source>
</evidence>
<keyword evidence="5" id="KW-0931">ER-Golgi transport</keyword>
<name>A0ABD3NUG4_9STRA</name>
<evidence type="ECO:0000256" key="1">
    <source>
        <dbReference type="ARBA" id="ARBA00004240"/>
    </source>
</evidence>
<dbReference type="GO" id="GO:0016192">
    <property type="term" value="P:vesicle-mediated transport"/>
    <property type="evidence" value="ECO:0007669"/>
    <property type="project" value="UniProtKB-KW"/>
</dbReference>
<evidence type="ECO:0000259" key="8">
    <source>
        <dbReference type="PROSITE" id="PS51465"/>
    </source>
</evidence>
<dbReference type="InterPro" id="IPR011012">
    <property type="entry name" value="Longin-like_dom_sf"/>
</dbReference>
<keyword evidence="7" id="KW-0732">Signal</keyword>
<proteinExistence type="predicted"/>
<dbReference type="Pfam" id="PF00050">
    <property type="entry name" value="Kazal_1"/>
    <property type="match status" value="4"/>
</dbReference>
<keyword evidence="6" id="KW-0333">Golgi apparatus</keyword>
<gene>
    <name evidence="9" type="ORF">ACHAWO_013654</name>
</gene>
<dbReference type="GO" id="GO:0005794">
    <property type="term" value="C:Golgi apparatus"/>
    <property type="evidence" value="ECO:0007669"/>
    <property type="project" value="UniProtKB-SubCell"/>
</dbReference>
<dbReference type="Pfam" id="PF04099">
    <property type="entry name" value="Sybindin"/>
    <property type="match status" value="1"/>
</dbReference>
<dbReference type="EMBL" id="JALLPJ020000962">
    <property type="protein sequence ID" value="KAL3778957.1"/>
    <property type="molecule type" value="Genomic_DNA"/>
</dbReference>
<dbReference type="PROSITE" id="PS51465">
    <property type="entry name" value="KAZAL_2"/>
    <property type="match status" value="2"/>
</dbReference>
<keyword evidence="3" id="KW-0813">Transport</keyword>
<feature type="domain" description="Kazal-like" evidence="8">
    <location>
        <begin position="197"/>
        <end position="248"/>
    </location>
</feature>
<keyword evidence="4" id="KW-0256">Endoplasmic reticulum</keyword>
<protein>
    <recommendedName>
        <fullName evidence="8">Kazal-like domain-containing protein</fullName>
    </recommendedName>
</protein>
<evidence type="ECO:0000256" key="3">
    <source>
        <dbReference type="ARBA" id="ARBA00022448"/>
    </source>
</evidence>
<dbReference type="InterPro" id="IPR036058">
    <property type="entry name" value="Kazal_dom_sf"/>
</dbReference>
<evidence type="ECO:0000256" key="2">
    <source>
        <dbReference type="ARBA" id="ARBA00004555"/>
    </source>
</evidence>
<dbReference type="Gene3D" id="3.30.60.30">
    <property type="match status" value="5"/>
</dbReference>
<dbReference type="SMART" id="SM00280">
    <property type="entry name" value="KAZAL"/>
    <property type="match status" value="5"/>
</dbReference>
<dbReference type="SUPFAM" id="SSF64356">
    <property type="entry name" value="SNARE-like"/>
    <property type="match status" value="1"/>
</dbReference>
<evidence type="ECO:0000256" key="4">
    <source>
        <dbReference type="ARBA" id="ARBA00022824"/>
    </source>
</evidence>
<dbReference type="Gene3D" id="3.30.450.70">
    <property type="match status" value="1"/>
</dbReference>
<dbReference type="SUPFAM" id="SSF100895">
    <property type="entry name" value="Kazal-type serine protease inhibitors"/>
    <property type="match status" value="5"/>
</dbReference>
<dbReference type="InterPro" id="IPR002350">
    <property type="entry name" value="Kazal_dom"/>
</dbReference>
<evidence type="ECO:0000256" key="5">
    <source>
        <dbReference type="ARBA" id="ARBA00022892"/>
    </source>
</evidence>
<comment type="caution">
    <text evidence="9">The sequence shown here is derived from an EMBL/GenBank/DDBJ whole genome shotgun (WGS) entry which is preliminary data.</text>
</comment>
<dbReference type="AlphaFoldDB" id="A0ABD3NUG4"/>
<comment type="subcellular location">
    <subcellularLocation>
        <location evidence="1">Endoplasmic reticulum</location>
    </subcellularLocation>
    <subcellularLocation>
        <location evidence="2">Golgi apparatus</location>
    </subcellularLocation>
</comment>
<feature type="signal peptide" evidence="7">
    <location>
        <begin position="1"/>
        <end position="20"/>
    </location>
</feature>
<dbReference type="SMART" id="SM01399">
    <property type="entry name" value="Sybindin"/>
    <property type="match status" value="1"/>
</dbReference>
<dbReference type="Proteomes" id="UP001530400">
    <property type="component" value="Unassembled WGS sequence"/>
</dbReference>
<evidence type="ECO:0000256" key="7">
    <source>
        <dbReference type="SAM" id="SignalP"/>
    </source>
</evidence>
<dbReference type="InterPro" id="IPR053265">
    <property type="entry name" value="Serpin"/>
</dbReference>
<feature type="domain" description="Kazal-like" evidence="8">
    <location>
        <begin position="117"/>
        <end position="168"/>
    </location>
</feature>
<dbReference type="Pfam" id="PF07648">
    <property type="entry name" value="Kazal_2"/>
    <property type="match status" value="1"/>
</dbReference>
<dbReference type="PANTHER" id="PTHR21131">
    <property type="entry name" value="SERINE-TYPE ENDOPEPTIDASE INHIBITOR"/>
    <property type="match status" value="1"/>
</dbReference>
<sequence length="488" mass="51719">MVKFTIATSIIVTLAVPAAARLAAVDNDFKAQVQELVDTSPPTDCERGPGSTMFCSENEFCKLDKSSSCPSTEHRRFVGTCVPAGMIACATIWDPVCGCDGVTYGSECNADAARVDIKHKGECKEEVRVTPCPANYAPVCGCDGTTYANECMAEASDAEVCFEGECPAEPAIACPMIFAPVCGCDMNTYDNSCLAEAAGTTVCNANAACQPCPKNLAPVCGGNGYTYDNACIAGNYGQEVVSEGMCPPGASYCTFSPDKKCYAGGWPACCSDGATCPAEQPECEVERCERGPTATKFCGDDEFCKLDKSSSCPSTLNRTFQGTCVPTGMIACPFNWAPVCGCDGETYGNECINKSGGLILHRPLGPRAPSIGTNEWLRIGSTFHSLHAIAAEAGPVRLPGNKNPSGADDGIEDIQGGVLLKCLQTRTGVKFVLTAEPGTPDLESVLREIYVLYSDCALKDPFYELEMPIRCELFTNAVENLIERVTSR</sequence>
<evidence type="ECO:0000313" key="10">
    <source>
        <dbReference type="Proteomes" id="UP001530400"/>
    </source>
</evidence>
<feature type="chain" id="PRO_5044877278" description="Kazal-like domain-containing protein" evidence="7">
    <location>
        <begin position="21"/>
        <end position="488"/>
    </location>
</feature>
<dbReference type="InterPro" id="IPR007233">
    <property type="entry name" value="TRAPPC"/>
</dbReference>
<keyword evidence="10" id="KW-1185">Reference proteome</keyword>
<dbReference type="GO" id="GO:0005783">
    <property type="term" value="C:endoplasmic reticulum"/>
    <property type="evidence" value="ECO:0007669"/>
    <property type="project" value="UniProtKB-SubCell"/>
</dbReference>